<dbReference type="NCBIfam" id="NF010191">
    <property type="entry name" value="PRK13670.1"/>
    <property type="match status" value="1"/>
</dbReference>
<comment type="caution">
    <text evidence="4">The sequence shown here is derived from an EMBL/GenBank/DDBJ whole genome shotgun (WGS) entry which is preliminary data.</text>
</comment>
<keyword evidence="3" id="KW-0694">RNA-binding</keyword>
<comment type="subcellular location">
    <subcellularLocation>
        <location evidence="3">Cytoplasm</location>
    </subcellularLocation>
</comment>
<comment type="similarity">
    <text evidence="3">Belongs to the TmcAL family.</text>
</comment>
<feature type="binding site" evidence="3">
    <location>
        <position position="162"/>
    </location>
    <ligand>
        <name>ATP</name>
        <dbReference type="ChEBI" id="CHEBI:30616"/>
    </ligand>
</feature>
<comment type="caution">
    <text evidence="3">Lacks conserved residue(s) required for the propagation of feature annotation.</text>
</comment>
<keyword evidence="2 3" id="KW-0819">tRNA processing</keyword>
<keyword evidence="1 3" id="KW-0436">Ligase</keyword>
<organism evidence="4 5">
    <name type="scientific">Metabacillus endolithicus</name>
    <dbReference type="NCBI Taxonomy" id="1535204"/>
    <lineage>
        <taxon>Bacteria</taxon>
        <taxon>Bacillati</taxon>
        <taxon>Bacillota</taxon>
        <taxon>Bacilli</taxon>
        <taxon>Bacillales</taxon>
        <taxon>Bacillaceae</taxon>
        <taxon>Metabacillus</taxon>
    </lineage>
</organism>
<reference evidence="5" key="1">
    <citation type="journal article" date="2019" name="Int. J. Syst. Evol. Microbiol.">
        <title>The Global Catalogue of Microorganisms (GCM) 10K type strain sequencing project: providing services to taxonomists for standard genome sequencing and annotation.</title>
        <authorList>
            <consortium name="The Broad Institute Genomics Platform"/>
            <consortium name="The Broad Institute Genome Sequencing Center for Infectious Disease"/>
            <person name="Wu L."/>
            <person name="Ma J."/>
        </authorList>
    </citation>
    <scope>NUCLEOTIDE SEQUENCE [LARGE SCALE GENOMIC DNA]</scope>
    <source>
        <strain evidence="5">CGMCC 1.15474</strain>
    </source>
</reference>
<feature type="binding site" evidence="3">
    <location>
        <begin position="7"/>
        <end position="20"/>
    </location>
    <ligand>
        <name>ATP</name>
        <dbReference type="ChEBI" id="CHEBI:30616"/>
    </ligand>
</feature>
<dbReference type="HAMAP" id="MF_01539">
    <property type="entry name" value="TmcAL"/>
    <property type="match status" value="1"/>
</dbReference>
<dbReference type="PANTHER" id="PTHR37825:SF1">
    <property type="entry name" value="TRNA(MET) CYTIDINE ACETATE LIGASE"/>
    <property type="match status" value="1"/>
</dbReference>
<dbReference type="PANTHER" id="PTHR37825">
    <property type="entry name" value="TRNA(MET) CYTIDINE ACETATE LIGASE"/>
    <property type="match status" value="1"/>
</dbReference>
<feature type="binding site" evidence="3">
    <location>
        <position position="187"/>
    </location>
    <ligand>
        <name>ATP</name>
        <dbReference type="ChEBI" id="CHEBI:30616"/>
    </ligand>
</feature>
<protein>
    <recommendedName>
        <fullName evidence="3">tRNA(Met) cytidine acetate ligase</fullName>
        <ecNumber evidence="3">6.3.4.-</ecNumber>
    </recommendedName>
</protein>
<dbReference type="SUPFAM" id="SSF52374">
    <property type="entry name" value="Nucleotidylyl transferase"/>
    <property type="match status" value="1"/>
</dbReference>
<comment type="function">
    <text evidence="3">Catalyzes the formation of N(4)-acetylcytidine (ac(4)C) at the wobble position of elongator tRNA(Met), using acetate and ATP as substrates. First activates an acetate ion to form acetyladenylate (Ac-AMP) and then transfers the acetyl group to tRNA to form ac(4)C34.</text>
</comment>
<keyword evidence="3" id="KW-0067">ATP-binding</keyword>
<evidence type="ECO:0000256" key="1">
    <source>
        <dbReference type="ARBA" id="ARBA00022598"/>
    </source>
</evidence>
<dbReference type="EC" id="6.3.4.-" evidence="3"/>
<evidence type="ECO:0000313" key="4">
    <source>
        <dbReference type="EMBL" id="MFD2212972.1"/>
    </source>
</evidence>
<dbReference type="Pfam" id="PF05636">
    <property type="entry name" value="HIGH_NTase1"/>
    <property type="match status" value="1"/>
</dbReference>
<dbReference type="Proteomes" id="UP001597318">
    <property type="component" value="Unassembled WGS sequence"/>
</dbReference>
<accession>A0ABW5BSB8</accession>
<dbReference type="RefSeq" id="WP_247341528.1">
    <property type="nucleotide sequence ID" value="NZ_CP095550.1"/>
</dbReference>
<keyword evidence="3" id="KW-0963">Cytoplasm</keyword>
<name>A0ABW5BSB8_9BACI</name>
<keyword evidence="3" id="KW-0547">Nucleotide-binding</keyword>
<dbReference type="EMBL" id="JBHUIK010000001">
    <property type="protein sequence ID" value="MFD2212972.1"/>
    <property type="molecule type" value="Genomic_DNA"/>
</dbReference>
<feature type="binding site" evidence="3">
    <location>
        <position position="101"/>
    </location>
    <ligand>
        <name>ATP</name>
        <dbReference type="ChEBI" id="CHEBI:30616"/>
    </ligand>
</feature>
<comment type="catalytic activity">
    <reaction evidence="3">
        <text>cytidine(34) in elongator tRNA(Met) + acetate + ATP = N(4)-acetylcytidine(34) in elongator tRNA(Met) + AMP + diphosphate</text>
        <dbReference type="Rhea" id="RHEA:58144"/>
        <dbReference type="Rhea" id="RHEA-COMP:10693"/>
        <dbReference type="Rhea" id="RHEA-COMP:10694"/>
        <dbReference type="ChEBI" id="CHEBI:30089"/>
        <dbReference type="ChEBI" id="CHEBI:30616"/>
        <dbReference type="ChEBI" id="CHEBI:33019"/>
        <dbReference type="ChEBI" id="CHEBI:74900"/>
        <dbReference type="ChEBI" id="CHEBI:82748"/>
        <dbReference type="ChEBI" id="CHEBI:456215"/>
    </reaction>
</comment>
<proteinExistence type="inferred from homology"/>
<gene>
    <name evidence="3" type="primary">tmcAL</name>
    <name evidence="4" type="ORF">ACFSKK_04490</name>
</gene>
<evidence type="ECO:0000256" key="2">
    <source>
        <dbReference type="ARBA" id="ARBA00022694"/>
    </source>
</evidence>
<dbReference type="InterPro" id="IPR008513">
    <property type="entry name" value="tRNA(Met)_cyd_acetate_ligase"/>
</dbReference>
<keyword evidence="5" id="KW-1185">Reference proteome</keyword>
<evidence type="ECO:0000256" key="3">
    <source>
        <dbReference type="HAMAP-Rule" id="MF_01539"/>
    </source>
</evidence>
<sequence length="402" mass="46275">MSVVGLVVEYNPFHNGHLYHLRESIKKSNASVVIAVMSGHFLQRGEPAIVSKWTRTKMALYCGVDLVVELPYAFATQKAETFASGAVSILDALGCDYLCFGSELGDINPFISTNHFLEQSKAEYEDLIQHYVKTGVSYPKALTLAYKNLNGDKELLDLSLPNNILGFYYVRAILQQHSKIKPLTIKRTSAGYHDQQFRSPTIASATSIRKALFSENHPIQSYVPEVTLQFLQENKKNYHLHRWELYFHLLKYRIMTMTTEEIGSIYEVEEGLEHRIKRCIQSSSSFQEFMESLKTKRYTWTRLQRLCTHLLTNTTKEQMKCMNEGQTSPYIRLLGMSSEGQAYLSHIKKQLMLPLLSKVTSFDHPLLDLDIKAAHAYQMIYNEPIRTKRLKEEFSTPPIRVR</sequence>
<keyword evidence="3" id="KW-0820">tRNA-binding</keyword>
<dbReference type="InterPro" id="IPR014729">
    <property type="entry name" value="Rossmann-like_a/b/a_fold"/>
</dbReference>
<evidence type="ECO:0000313" key="5">
    <source>
        <dbReference type="Proteomes" id="UP001597318"/>
    </source>
</evidence>
<dbReference type="Gene3D" id="3.40.50.620">
    <property type="entry name" value="HUPs"/>
    <property type="match status" value="1"/>
</dbReference>